<sequence>MLAAIHQAAAPTADKLAHDRQVARMPYQGAGAAVLPAMSQVVLAGGRCYVTLHSAPRAPRNSTPGKGISQQPSSSAGAAAAAIDYEGESAALLGELQRLLAHANTDKRWLVKVRVTLRSMQDGLPGFQAAWNAWAARDELPVMTLVEGAGPFKAAGVTTVMTLVEGAGPFKAAGVMLDATALAAP</sequence>
<gene>
    <name evidence="1" type="ORF">BQ4739_LOCUS8652</name>
</gene>
<keyword evidence="2" id="KW-1185">Reference proteome</keyword>
<dbReference type="SUPFAM" id="SSF55298">
    <property type="entry name" value="YjgF-like"/>
    <property type="match status" value="1"/>
</dbReference>
<proteinExistence type="predicted"/>
<organism evidence="1 2">
    <name type="scientific">Tetradesmus obliquus</name>
    <name type="common">Green alga</name>
    <name type="synonym">Acutodesmus obliquus</name>
    <dbReference type="NCBI Taxonomy" id="3088"/>
    <lineage>
        <taxon>Eukaryota</taxon>
        <taxon>Viridiplantae</taxon>
        <taxon>Chlorophyta</taxon>
        <taxon>core chlorophytes</taxon>
        <taxon>Chlorophyceae</taxon>
        <taxon>CS clade</taxon>
        <taxon>Sphaeropleales</taxon>
        <taxon>Scenedesmaceae</taxon>
        <taxon>Tetradesmus</taxon>
    </lineage>
</organism>
<protein>
    <submittedName>
        <fullName evidence="1">Uncharacterized protein</fullName>
    </submittedName>
</protein>
<dbReference type="InterPro" id="IPR035959">
    <property type="entry name" value="RutC-like_sf"/>
</dbReference>
<reference evidence="1 2" key="1">
    <citation type="submission" date="2016-10" db="EMBL/GenBank/DDBJ databases">
        <authorList>
            <person name="Cai Z."/>
        </authorList>
    </citation>
    <scope>NUCLEOTIDE SEQUENCE [LARGE SCALE GENOMIC DNA]</scope>
</reference>
<evidence type="ECO:0000313" key="2">
    <source>
        <dbReference type="Proteomes" id="UP000256970"/>
    </source>
</evidence>
<dbReference type="AlphaFoldDB" id="A0A383VTQ0"/>
<evidence type="ECO:0000313" key="1">
    <source>
        <dbReference type="EMBL" id="SZX68290.1"/>
    </source>
</evidence>
<dbReference type="Gene3D" id="3.30.1330.40">
    <property type="entry name" value="RutC-like"/>
    <property type="match status" value="1"/>
</dbReference>
<dbReference type="EMBL" id="FNXT01000848">
    <property type="protein sequence ID" value="SZX68290.1"/>
    <property type="molecule type" value="Genomic_DNA"/>
</dbReference>
<accession>A0A383VTQ0</accession>
<name>A0A383VTQ0_TETOB</name>
<dbReference type="Proteomes" id="UP000256970">
    <property type="component" value="Unassembled WGS sequence"/>
</dbReference>